<accession>A0A0R0AGR5</accession>
<gene>
    <name evidence="2" type="ORF">ARC78_05730</name>
</gene>
<dbReference type="AlphaFoldDB" id="A0A0R0AGR5"/>
<evidence type="ECO:0000313" key="2">
    <source>
        <dbReference type="EMBL" id="KRG44288.1"/>
    </source>
</evidence>
<dbReference type="InterPro" id="IPR001466">
    <property type="entry name" value="Beta-lactam-related"/>
</dbReference>
<dbReference type="Proteomes" id="UP000050836">
    <property type="component" value="Unassembled WGS sequence"/>
</dbReference>
<dbReference type="SUPFAM" id="SSF56601">
    <property type="entry name" value="beta-lactamase/transpeptidase-like"/>
    <property type="match status" value="1"/>
</dbReference>
<feature type="domain" description="Beta-lactamase-related" evidence="1">
    <location>
        <begin position="55"/>
        <end position="400"/>
    </location>
</feature>
<dbReference type="EMBL" id="LLXS01000008">
    <property type="protein sequence ID" value="KRG44288.1"/>
    <property type="molecule type" value="Genomic_DNA"/>
</dbReference>
<dbReference type="InterPro" id="IPR006311">
    <property type="entry name" value="TAT_signal"/>
</dbReference>
<sequence length="421" mass="45945">MPTRAPLRLDRRRFLALGAGSLAAIGAAPLAAGAQCRADTGPWIPSDEFLAALPRLMAAFAVPGLGIAVIEGGKPVWSRTLGVTHALTQAPVTAETLFENASLSKPVFAYLVLQLSDQGLIDLDRPLVQYRRPDYLSDSPWVALITARDVLRHSSGLPNWRTRPAQQTLTPAFKPGTRIGYSGEAFFWLQLVVETLTGESLDESMQARLFGPAGMTASSYGWDAALAARSVYGHRAHDRPGTGMPRQLLREQWSAAQPVAERWSKPLSAWKYNDAVRALPDVLASAPPGLVQWQGDIMANAAASLRTTLRDYATFMTLMMPRTTRAAWEIRETTRQAMLTPQLVLPGRWTDKGLGWNLEDTRSGPVFYHAGSNADILKNFALGDAARQRAIVLLTNGGSGNLLYRRIVRHASGHDLLGFDL</sequence>
<proteinExistence type="predicted"/>
<dbReference type="Gene3D" id="3.40.710.10">
    <property type="entry name" value="DD-peptidase/beta-lactamase superfamily"/>
    <property type="match status" value="2"/>
</dbReference>
<reference evidence="2 3" key="1">
    <citation type="submission" date="2015-10" db="EMBL/GenBank/DDBJ databases">
        <title>Genome sequencing and analysis of members of genus Stenotrophomonas.</title>
        <authorList>
            <person name="Patil P.P."/>
            <person name="Midha S."/>
            <person name="Patil P.B."/>
        </authorList>
    </citation>
    <scope>NUCLEOTIDE SEQUENCE [LARGE SCALE GENOMIC DNA]</scope>
    <source>
        <strain evidence="2 3">JCM 9942</strain>
    </source>
</reference>
<protein>
    <recommendedName>
        <fullName evidence="1">Beta-lactamase-related domain-containing protein</fullName>
    </recommendedName>
</protein>
<evidence type="ECO:0000259" key="1">
    <source>
        <dbReference type="Pfam" id="PF00144"/>
    </source>
</evidence>
<comment type="caution">
    <text evidence="2">The sequence shown here is derived from an EMBL/GenBank/DDBJ whole genome shotgun (WGS) entry which is preliminary data.</text>
</comment>
<name>A0A0R0AGR5_9GAMM</name>
<organism evidence="2 3">
    <name type="scientific">Stenotrophomonas pictorum JCM 9942</name>
    <dbReference type="NCBI Taxonomy" id="1236960"/>
    <lineage>
        <taxon>Bacteria</taxon>
        <taxon>Pseudomonadati</taxon>
        <taxon>Pseudomonadota</taxon>
        <taxon>Gammaproteobacteria</taxon>
        <taxon>Lysobacterales</taxon>
        <taxon>Lysobacteraceae</taxon>
        <taxon>Stenotrophomonas</taxon>
    </lineage>
</organism>
<dbReference type="PANTHER" id="PTHR43283">
    <property type="entry name" value="BETA-LACTAMASE-RELATED"/>
    <property type="match status" value="1"/>
</dbReference>
<dbReference type="PROSITE" id="PS51318">
    <property type="entry name" value="TAT"/>
    <property type="match status" value="1"/>
</dbReference>
<dbReference type="InterPro" id="IPR012338">
    <property type="entry name" value="Beta-lactam/transpept-like"/>
</dbReference>
<keyword evidence="3" id="KW-1185">Reference proteome</keyword>
<dbReference type="InterPro" id="IPR050789">
    <property type="entry name" value="Diverse_Enzym_Activities"/>
</dbReference>
<evidence type="ECO:0000313" key="3">
    <source>
        <dbReference type="Proteomes" id="UP000050836"/>
    </source>
</evidence>
<dbReference type="RefSeq" id="WP_057505754.1">
    <property type="nucleotide sequence ID" value="NZ_LLXS01000008.1"/>
</dbReference>
<dbReference type="PANTHER" id="PTHR43283:SF18">
    <property type="match status" value="1"/>
</dbReference>
<dbReference type="Pfam" id="PF00144">
    <property type="entry name" value="Beta-lactamase"/>
    <property type="match status" value="1"/>
</dbReference>